<protein>
    <submittedName>
        <fullName evidence="1">Uncharacterized protein</fullName>
    </submittedName>
</protein>
<reference evidence="1" key="1">
    <citation type="journal article" date="2015" name="Nature">
        <title>Complex archaea that bridge the gap between prokaryotes and eukaryotes.</title>
        <authorList>
            <person name="Spang A."/>
            <person name="Saw J.H."/>
            <person name="Jorgensen S.L."/>
            <person name="Zaremba-Niedzwiedzka K."/>
            <person name="Martijn J."/>
            <person name="Lind A.E."/>
            <person name="van Eijk R."/>
            <person name="Schleper C."/>
            <person name="Guy L."/>
            <person name="Ettema T.J."/>
        </authorList>
    </citation>
    <scope>NUCLEOTIDE SEQUENCE</scope>
</reference>
<comment type="caution">
    <text evidence="1">The sequence shown here is derived from an EMBL/GenBank/DDBJ whole genome shotgun (WGS) entry which is preliminary data.</text>
</comment>
<dbReference type="EMBL" id="LAZR01008315">
    <property type="protein sequence ID" value="KKM79574.1"/>
    <property type="molecule type" value="Genomic_DNA"/>
</dbReference>
<name>A0A0F9KBM2_9ZZZZ</name>
<gene>
    <name evidence="1" type="ORF">LCGC14_1348660</name>
</gene>
<organism evidence="1">
    <name type="scientific">marine sediment metagenome</name>
    <dbReference type="NCBI Taxonomy" id="412755"/>
    <lineage>
        <taxon>unclassified sequences</taxon>
        <taxon>metagenomes</taxon>
        <taxon>ecological metagenomes</taxon>
    </lineage>
</organism>
<dbReference type="AlphaFoldDB" id="A0A0F9KBM2"/>
<sequence>MNWHTYRLTRQIATNRLKLRQMILQDCARKMVASSPADHAQEIEAGLMAEANRAVADAIIMEMVA</sequence>
<proteinExistence type="predicted"/>
<evidence type="ECO:0000313" key="1">
    <source>
        <dbReference type="EMBL" id="KKM79574.1"/>
    </source>
</evidence>
<accession>A0A0F9KBM2</accession>